<dbReference type="AlphaFoldDB" id="A0A839RR66"/>
<dbReference type="InterPro" id="IPR025997">
    <property type="entry name" value="SBP_2_dom"/>
</dbReference>
<dbReference type="PROSITE" id="PS50932">
    <property type="entry name" value="HTH_LACI_2"/>
    <property type="match status" value="1"/>
</dbReference>
<dbReference type="CDD" id="cd01392">
    <property type="entry name" value="HTH_LacI"/>
    <property type="match status" value="1"/>
</dbReference>
<dbReference type="InterPro" id="IPR010982">
    <property type="entry name" value="Lambda_DNA-bd_dom_sf"/>
</dbReference>
<comment type="caution">
    <text evidence="5">The sequence shown here is derived from an EMBL/GenBank/DDBJ whole genome shotgun (WGS) entry which is preliminary data.</text>
</comment>
<keyword evidence="1" id="KW-0805">Transcription regulation</keyword>
<gene>
    <name evidence="5" type="ORF">FHU29_003950</name>
</gene>
<dbReference type="InterPro" id="IPR028082">
    <property type="entry name" value="Peripla_BP_I"/>
</dbReference>
<dbReference type="SUPFAM" id="SSF53822">
    <property type="entry name" value="Periplasmic binding protein-like I"/>
    <property type="match status" value="1"/>
</dbReference>
<evidence type="ECO:0000256" key="2">
    <source>
        <dbReference type="ARBA" id="ARBA00023125"/>
    </source>
</evidence>
<dbReference type="PANTHER" id="PTHR30146">
    <property type="entry name" value="LACI-RELATED TRANSCRIPTIONAL REPRESSOR"/>
    <property type="match status" value="1"/>
</dbReference>
<dbReference type="Proteomes" id="UP000567922">
    <property type="component" value="Unassembled WGS sequence"/>
</dbReference>
<dbReference type="InterPro" id="IPR000843">
    <property type="entry name" value="HTH_LacI"/>
</dbReference>
<evidence type="ECO:0000313" key="6">
    <source>
        <dbReference type="Proteomes" id="UP000567922"/>
    </source>
</evidence>
<dbReference type="GO" id="GO:0003700">
    <property type="term" value="F:DNA-binding transcription factor activity"/>
    <property type="evidence" value="ECO:0007669"/>
    <property type="project" value="TreeGrafter"/>
</dbReference>
<evidence type="ECO:0000256" key="1">
    <source>
        <dbReference type="ARBA" id="ARBA00023015"/>
    </source>
</evidence>
<dbReference type="RefSeq" id="WP_064438492.1">
    <property type="nucleotide sequence ID" value="NZ_BDDI01000001.1"/>
</dbReference>
<dbReference type="SMART" id="SM00354">
    <property type="entry name" value="HTH_LACI"/>
    <property type="match status" value="1"/>
</dbReference>
<proteinExistence type="predicted"/>
<dbReference type="Pfam" id="PF00356">
    <property type="entry name" value="LacI"/>
    <property type="match status" value="1"/>
</dbReference>
<evidence type="ECO:0000256" key="3">
    <source>
        <dbReference type="ARBA" id="ARBA00023163"/>
    </source>
</evidence>
<evidence type="ECO:0000259" key="4">
    <source>
        <dbReference type="PROSITE" id="PS50932"/>
    </source>
</evidence>
<dbReference type="SUPFAM" id="SSF47413">
    <property type="entry name" value="lambda repressor-like DNA-binding domains"/>
    <property type="match status" value="1"/>
</dbReference>
<dbReference type="Gene3D" id="3.40.50.2300">
    <property type="match status" value="2"/>
</dbReference>
<feature type="domain" description="HTH lacI-type" evidence="4">
    <location>
        <begin position="5"/>
        <end position="46"/>
    </location>
</feature>
<keyword evidence="2" id="KW-0238">DNA-binding</keyword>
<dbReference type="GO" id="GO:0000976">
    <property type="term" value="F:transcription cis-regulatory region binding"/>
    <property type="evidence" value="ECO:0007669"/>
    <property type="project" value="TreeGrafter"/>
</dbReference>
<dbReference type="Gene3D" id="1.10.260.40">
    <property type="entry name" value="lambda repressor-like DNA-binding domains"/>
    <property type="match status" value="1"/>
</dbReference>
<protein>
    <submittedName>
        <fullName evidence="5">LacI family transcriptional regulator</fullName>
    </submittedName>
</protein>
<reference evidence="5 6" key="1">
    <citation type="submission" date="2020-08" db="EMBL/GenBank/DDBJ databases">
        <title>Sequencing the genomes of 1000 actinobacteria strains.</title>
        <authorList>
            <person name="Klenk H.-P."/>
        </authorList>
    </citation>
    <scope>NUCLEOTIDE SEQUENCE [LARGE SCALE GENOMIC DNA]</scope>
    <source>
        <strain evidence="5 6">DSM 45258</strain>
    </source>
</reference>
<name>A0A839RR66_9ACTN</name>
<evidence type="ECO:0000313" key="5">
    <source>
        <dbReference type="EMBL" id="MBB3039462.1"/>
    </source>
</evidence>
<dbReference type="CDD" id="cd06307">
    <property type="entry name" value="PBP1_sugar_binding"/>
    <property type="match status" value="1"/>
</dbReference>
<dbReference type="PANTHER" id="PTHR30146:SF152">
    <property type="entry name" value="TRANSCRIPTIONAL REGULATORY PROTEIN"/>
    <property type="match status" value="1"/>
</dbReference>
<keyword evidence="3" id="KW-0804">Transcription</keyword>
<sequence length="340" mass="38024">MRHPFRIREIAEQSGLSESTVERVLNDRGNVRESTAEQVRIAIADLERQRAQLRLGGRTFLVDVVVDSPPQFAEMVRSALESELPSLLPAIIRARFHFTEDASPVEMSALLAKISRRKTHGLILKAPDSPVVAEAIDTVGAPVVTLVTDLPASKRVAYVGLDNRAAGATAAYLMTQWLDDRPGDVLAVRGSGLFRGDDEREMGFRSLLRATDPQRQQCDVLDPGRSPERLYRDVRELLEREPGIRGVYAMYSMGHEAVIRAFKDSGTRYRAYITHDINEETRTLLHRGEISAVLHHDIREDVRRACRIILQSHRALPGPIISAPSPVHVVTPHNVPFTMR</sequence>
<dbReference type="Pfam" id="PF13407">
    <property type="entry name" value="Peripla_BP_4"/>
    <property type="match status" value="1"/>
</dbReference>
<dbReference type="OrthoDB" id="9805774at2"/>
<organism evidence="5 6">
    <name type="scientific">Hoyosella altamirensis</name>
    <dbReference type="NCBI Taxonomy" id="616997"/>
    <lineage>
        <taxon>Bacteria</taxon>
        <taxon>Bacillati</taxon>
        <taxon>Actinomycetota</taxon>
        <taxon>Actinomycetes</taxon>
        <taxon>Mycobacteriales</taxon>
        <taxon>Hoyosellaceae</taxon>
        <taxon>Hoyosella</taxon>
    </lineage>
</organism>
<dbReference type="EMBL" id="JACHWS010000004">
    <property type="protein sequence ID" value="MBB3039462.1"/>
    <property type="molecule type" value="Genomic_DNA"/>
</dbReference>
<accession>A0A839RR66</accession>
<keyword evidence="6" id="KW-1185">Reference proteome</keyword>